<dbReference type="RefSeq" id="WP_063368888.1">
    <property type="nucleotide sequence ID" value="NZ_AUYC01000038.1"/>
</dbReference>
<sequence>MSFLSEEQPDPFFIEGYITGLGLTPQTVLPSVWIPHLFAEKVPEDELELKAIMAFYNLCMDKIIQGVFSLPEECNLTQSHLKNALLNGMPLPSYCSGMLCSLSFIEQADLTSEQYNQLKALQTVLEGFQGYLNAFRAFPSNEQDFTTELIAAYQSLEPCISKTAYELRFSEQCISQADEVSSLSGFDRKQIENHLNEILSKNNASTLKFIDELISVLERELITTHFIEQYGSELENLSEIQPYLILKARKAQIHFNLEHYDIAQKELEELLNLAPNDYYENRYQLYNCYIKQGNWHCLTTLLNKYKSNLYSENKLMDSATILLNEYAQHGSNPKTNALKEKVKGLFPDIVSISGSSVEEKSDCVNEYINKGGLTAWCSVEGSLFWLKSRY</sequence>
<organism evidence="1 2">
    <name type="scientific">Pseudoalteromonas luteoviolacea CPMOR-1</name>
    <dbReference type="NCBI Taxonomy" id="1365248"/>
    <lineage>
        <taxon>Bacteria</taxon>
        <taxon>Pseudomonadati</taxon>
        <taxon>Pseudomonadota</taxon>
        <taxon>Gammaproteobacteria</taxon>
        <taxon>Alteromonadales</taxon>
        <taxon>Pseudoalteromonadaceae</taxon>
        <taxon>Pseudoalteromonas</taxon>
    </lineage>
</organism>
<dbReference type="AlphaFoldDB" id="A0A167JG40"/>
<reference evidence="1 2" key="1">
    <citation type="submission" date="2013-07" db="EMBL/GenBank/DDBJ databases">
        <title>Comparative Genomic and Metabolomic Analysis of Twelve Strains of Pseudoalteromonas luteoviolacea.</title>
        <authorList>
            <person name="Vynne N.G."/>
            <person name="Mansson M."/>
            <person name="Gram L."/>
        </authorList>
    </citation>
    <scope>NUCLEOTIDE SEQUENCE [LARGE SCALE GENOMIC DNA]</scope>
    <source>
        <strain evidence="1 2">CPMOR-1</strain>
    </source>
</reference>
<gene>
    <name evidence="1" type="ORF">N473_22155</name>
</gene>
<dbReference type="PATRIC" id="fig|1365248.3.peg.3516"/>
<evidence type="ECO:0000313" key="1">
    <source>
        <dbReference type="EMBL" id="KZN61047.1"/>
    </source>
</evidence>
<dbReference type="EMBL" id="AUYC01000038">
    <property type="protein sequence ID" value="KZN61047.1"/>
    <property type="molecule type" value="Genomic_DNA"/>
</dbReference>
<comment type="caution">
    <text evidence="1">The sequence shown here is derived from an EMBL/GenBank/DDBJ whole genome shotgun (WGS) entry which is preliminary data.</text>
</comment>
<dbReference type="SUPFAM" id="SSF48452">
    <property type="entry name" value="TPR-like"/>
    <property type="match status" value="1"/>
</dbReference>
<name>A0A167JG40_9GAMM</name>
<evidence type="ECO:0008006" key="3">
    <source>
        <dbReference type="Google" id="ProtNLM"/>
    </source>
</evidence>
<proteinExistence type="predicted"/>
<evidence type="ECO:0000313" key="2">
    <source>
        <dbReference type="Proteomes" id="UP000076486"/>
    </source>
</evidence>
<dbReference type="Proteomes" id="UP000076486">
    <property type="component" value="Unassembled WGS sequence"/>
</dbReference>
<accession>A0A167JG40</accession>
<dbReference type="InterPro" id="IPR011990">
    <property type="entry name" value="TPR-like_helical_dom_sf"/>
</dbReference>
<protein>
    <recommendedName>
        <fullName evidence="3">YecA family protein</fullName>
    </recommendedName>
</protein>